<dbReference type="InterPro" id="IPR029051">
    <property type="entry name" value="DUF4352"/>
</dbReference>
<evidence type="ECO:0000313" key="4">
    <source>
        <dbReference type="EMBL" id="RFT66274.1"/>
    </source>
</evidence>
<dbReference type="Pfam" id="PF11611">
    <property type="entry name" value="DUF4352"/>
    <property type="match status" value="1"/>
</dbReference>
<keyword evidence="1" id="KW-0732">Signal</keyword>
<organism evidence="3 5">
    <name type="scientific">Bacillus clarus</name>
    <dbReference type="NCBI Taxonomy" id="2338372"/>
    <lineage>
        <taxon>Bacteria</taxon>
        <taxon>Bacillati</taxon>
        <taxon>Bacillota</taxon>
        <taxon>Bacilli</taxon>
        <taxon>Bacillales</taxon>
        <taxon>Bacillaceae</taxon>
        <taxon>Bacillus</taxon>
        <taxon>Bacillus cereus group</taxon>
    </lineage>
</organism>
<evidence type="ECO:0000256" key="1">
    <source>
        <dbReference type="ARBA" id="ARBA00022729"/>
    </source>
</evidence>
<reference evidence="3 5" key="1">
    <citation type="submission" date="2014-04" db="EMBL/GenBank/DDBJ databases">
        <authorList>
            <person name="Bishop-Lilly K.A."/>
            <person name="Broomall S.M."/>
            <person name="Chain P.S."/>
            <person name="Chertkov O."/>
            <person name="Coyne S.R."/>
            <person name="Daligault H.E."/>
            <person name="Davenport K.W."/>
            <person name="Erkkila T."/>
            <person name="Frey K.G."/>
            <person name="Gibbons H.S."/>
            <person name="Gu W."/>
            <person name="Jaissle J."/>
            <person name="Johnson S.L."/>
            <person name="Koroleva G.I."/>
            <person name="Ladner J.T."/>
            <person name="Lo C.-C."/>
            <person name="Minogue T.D."/>
            <person name="Munk C."/>
            <person name="Palacios G.F."/>
            <person name="Redden C.L."/>
            <person name="Rosenzweig C.N."/>
            <person name="Scholz M.B."/>
            <person name="Teshima H."/>
            <person name="Xu Y."/>
        </authorList>
    </citation>
    <scope>NUCLEOTIDE SEQUENCE [LARGE SCALE GENOMIC DNA]</scope>
    <source>
        <strain evidence="3 5">BHP</strain>
    </source>
</reference>
<dbReference type="PATRIC" id="fig|1405.8.peg.3607"/>
<dbReference type="Gene3D" id="2.60.40.1240">
    <property type="match status" value="1"/>
</dbReference>
<name>A0A090ZC08_9BACI</name>
<accession>A0A090ZC08</accession>
<evidence type="ECO:0000259" key="2">
    <source>
        <dbReference type="Pfam" id="PF11611"/>
    </source>
</evidence>
<gene>
    <name evidence="4" type="ORF">D0U04_14920</name>
    <name evidence="3" type="ORF">DJ93_3508</name>
</gene>
<evidence type="ECO:0000313" key="5">
    <source>
        <dbReference type="Proteomes" id="UP000029389"/>
    </source>
</evidence>
<protein>
    <submittedName>
        <fullName evidence="4">DUF4352 domain-containing protein</fullName>
    </submittedName>
</protein>
<sequence length="138" mass="15336">MVIKKDPQKELSNQGNSTNVYITVNSVESLDVIGNGDIKTQGVFKALDVYVYNNQKKPITLNSNNFKLIDDLGREYYSSNESQLALKAANNSTFTFGTLNPDSSSSGKIVFDVPKYTQGLVLKVNSNMLDKEIEVKFE</sequence>
<keyword evidence="6" id="KW-1185">Reference proteome</keyword>
<feature type="domain" description="DUF4352" evidence="2">
    <location>
        <begin position="18"/>
        <end position="131"/>
    </location>
</feature>
<dbReference type="EMBL" id="QVOD01000016">
    <property type="protein sequence ID" value="RFT66274.1"/>
    <property type="molecule type" value="Genomic_DNA"/>
</dbReference>
<dbReference type="EMBL" id="JMQC01000008">
    <property type="protein sequence ID" value="KFN01836.1"/>
    <property type="molecule type" value="Genomic_DNA"/>
</dbReference>
<evidence type="ECO:0000313" key="3">
    <source>
        <dbReference type="EMBL" id="KFN01836.1"/>
    </source>
</evidence>
<reference evidence="4 6" key="2">
    <citation type="submission" date="2018-08" db="EMBL/GenBank/DDBJ databases">
        <title>Bacillus clarus sp. nov. strain PS00077A.</title>
        <authorList>
            <person name="Mendez Acevedo M."/>
            <person name="Carroll L."/>
            <person name="Mukherjee M."/>
            <person name="Wiedmann M."/>
            <person name="Kovac J."/>
        </authorList>
    </citation>
    <scope>NUCLEOTIDE SEQUENCE [LARGE SCALE GENOMIC DNA]</scope>
    <source>
        <strain evidence="4 6">PS00077A</strain>
    </source>
</reference>
<dbReference type="AlphaFoldDB" id="A0A090ZC08"/>
<comment type="caution">
    <text evidence="3">The sequence shown here is derived from an EMBL/GenBank/DDBJ whole genome shotgun (WGS) entry which is preliminary data.</text>
</comment>
<evidence type="ECO:0000313" key="6">
    <source>
        <dbReference type="Proteomes" id="UP000264294"/>
    </source>
</evidence>
<proteinExistence type="predicted"/>
<dbReference type="Proteomes" id="UP000264294">
    <property type="component" value="Unassembled WGS sequence"/>
</dbReference>
<dbReference type="InterPro" id="IPR029050">
    <property type="entry name" value="Immunoprotect_excell_Ig-like"/>
</dbReference>
<dbReference type="Proteomes" id="UP000029389">
    <property type="component" value="Unassembled WGS sequence"/>
</dbReference>